<dbReference type="Gene3D" id="1.25.40.10">
    <property type="entry name" value="Tetratricopeptide repeat domain"/>
    <property type="match status" value="1"/>
</dbReference>
<evidence type="ECO:0000313" key="1">
    <source>
        <dbReference type="EMBL" id="KMN13211.1"/>
    </source>
</evidence>
<reference evidence="1 2" key="1">
    <citation type="submission" date="2015-02" db="EMBL/GenBank/DDBJ databases">
        <title>Pseudomonas helleri sp. nov. and Pseudomonas weihenstephanensis sp. nov., isolated from raw cows milk.</title>
        <authorList>
            <person name="von Neubeck M."/>
            <person name="Huptas C."/>
            <person name="Wenning M."/>
            <person name="Scherer S."/>
        </authorList>
    </citation>
    <scope>NUCLEOTIDE SEQUENCE [LARGE SCALE GENOMIC DNA]</scope>
    <source>
        <strain evidence="1 2">DSM 29166</strain>
    </source>
</reference>
<dbReference type="SUPFAM" id="SSF48452">
    <property type="entry name" value="TPR-like"/>
    <property type="match status" value="1"/>
</dbReference>
<dbReference type="Gene3D" id="3.40.50.300">
    <property type="entry name" value="P-loop containing nucleotide triphosphate hydrolases"/>
    <property type="match status" value="1"/>
</dbReference>
<dbReference type="OrthoDB" id="1489171at2"/>
<dbReference type="EMBL" id="JYLF01000005">
    <property type="protein sequence ID" value="KMN13211.1"/>
    <property type="molecule type" value="Genomic_DNA"/>
</dbReference>
<proteinExistence type="predicted"/>
<dbReference type="AlphaFoldDB" id="A0A0J6LFQ0"/>
<dbReference type="InterPro" id="IPR011990">
    <property type="entry name" value="TPR-like_helical_dom_sf"/>
</dbReference>
<dbReference type="PANTHER" id="PTHR47691:SF3">
    <property type="entry name" value="HTH-TYPE TRANSCRIPTIONAL REGULATOR RV0890C-RELATED"/>
    <property type="match status" value="1"/>
</dbReference>
<dbReference type="Proteomes" id="UP000036325">
    <property type="component" value="Unassembled WGS sequence"/>
</dbReference>
<gene>
    <name evidence="1" type="ORF">TU86_14155</name>
</gene>
<dbReference type="RefSeq" id="WP_048364935.1">
    <property type="nucleotide sequence ID" value="NZ_JYLF01000005.1"/>
</dbReference>
<dbReference type="InterPro" id="IPR027417">
    <property type="entry name" value="P-loop_NTPase"/>
</dbReference>
<sequence length="820" mass="92996">MKFIYKNCLADALRIDNRSEKLSYLTSILRSILQTAVVSTFEITKQLTPHDESDLAELADRFQKPADGLPIQILDNLIPFVRGHVDKQFLTGWYEPTRNVATPLSKLLIEWVVFRNKRPGHGVLDAPTTELWAVNTQKIIEACFHVFSNLLPQVNPDESLQIIKLTGEPKLSVPLISDGHALVILSISPKQGIWKLRGQLLSTTNAKEITLAIPEDNPFSTASVKSSSDYQLSEIVSNGKDYSFFHNVPVRQTDTFEGRGAELAQIREWLDDKDSRYCLIYGDGGYGKTTLVIESLNQLMESQYDLDEPLPSIVSYHTAKMTKWSEKGLIHFTSISPVMDECIRELMRCFHPVLTPDWYTVSGRQIIDKALGVLKANKFNRDDVLLVIDNTETLATSTQEVKDLGAFFKQVGKLIGRVIITSRRREFIEATPIIIEGLSEADCISLIKRLAEEYQAIPILQAGDTKLRKVSNQLMRKPLLVEALVKYISHSGLGIDAAVENFFKKSNEDLLEFLYEDAWIRMSGLQKEVLLVLIHAISPLDKSIISKACQEIGIQHVEFQQGLEETHFAVSTDYGRTYTIELVDLARRFFLQQFSRLTNDDKERFKSIAAGIDKYAAERAQVEREYREDRIAEAFRSEYARAAKVLTDKGDIPGAIEMYELAIEDDPLNSSLHDRFSWVVLNKTTNIDYAKTLSERAVKLDENNCDAIVGLALAFYRLGSLSLGDENIDKAGTKGRTRSFCFLRKAIARYHQSRDELDINTQIQLLEISEDYLNQAQKLNTNQGAYSIKYQRDIQRYYHLARGRLSVLRGKRTKLANSAN</sequence>
<name>A0A0J6LFQ0_9PSED</name>
<dbReference type="SUPFAM" id="SSF52540">
    <property type="entry name" value="P-loop containing nucleoside triphosphate hydrolases"/>
    <property type="match status" value="1"/>
</dbReference>
<comment type="caution">
    <text evidence="1">The sequence shown here is derived from an EMBL/GenBank/DDBJ whole genome shotgun (WGS) entry which is preliminary data.</text>
</comment>
<accession>A0A0J6LFQ0</accession>
<evidence type="ECO:0000313" key="2">
    <source>
        <dbReference type="Proteomes" id="UP000036325"/>
    </source>
</evidence>
<protein>
    <submittedName>
        <fullName evidence="1">Uncharacterized protein</fullName>
    </submittedName>
</protein>
<dbReference type="STRING" id="1608994.TU86_14155"/>
<dbReference type="PANTHER" id="PTHR47691">
    <property type="entry name" value="REGULATOR-RELATED"/>
    <property type="match status" value="1"/>
</dbReference>
<dbReference type="PATRIC" id="fig|1608994.3.peg.3488"/>
<organism evidence="1 2">
    <name type="scientific">Pseudomonas weihenstephanensis</name>
    <dbReference type="NCBI Taxonomy" id="1608994"/>
    <lineage>
        <taxon>Bacteria</taxon>
        <taxon>Pseudomonadati</taxon>
        <taxon>Pseudomonadota</taxon>
        <taxon>Gammaproteobacteria</taxon>
        <taxon>Pseudomonadales</taxon>
        <taxon>Pseudomonadaceae</taxon>
        <taxon>Pseudomonas</taxon>
    </lineage>
</organism>